<feature type="compositionally biased region" description="Acidic residues" evidence="1">
    <location>
        <begin position="73"/>
        <end position="82"/>
    </location>
</feature>
<comment type="caution">
    <text evidence="2">The sequence shown here is derived from an EMBL/GenBank/DDBJ whole genome shotgun (WGS) entry which is preliminary data.</text>
</comment>
<name>X0SZV6_9ZZZZ</name>
<evidence type="ECO:0000256" key="1">
    <source>
        <dbReference type="SAM" id="MobiDB-lite"/>
    </source>
</evidence>
<accession>X0SZV6</accession>
<evidence type="ECO:0000313" key="2">
    <source>
        <dbReference type="EMBL" id="GAF80671.1"/>
    </source>
</evidence>
<feature type="compositionally biased region" description="Acidic residues" evidence="1">
    <location>
        <begin position="107"/>
        <end position="127"/>
    </location>
</feature>
<feature type="region of interest" description="Disordered" evidence="1">
    <location>
        <begin position="53"/>
        <end position="146"/>
    </location>
</feature>
<dbReference type="EMBL" id="BARS01003297">
    <property type="protein sequence ID" value="GAF80671.1"/>
    <property type="molecule type" value="Genomic_DNA"/>
</dbReference>
<reference evidence="2" key="1">
    <citation type="journal article" date="2014" name="Front. Microbiol.">
        <title>High frequency of phylogenetically diverse reductive dehalogenase-homologous genes in deep subseafloor sedimentary metagenomes.</title>
        <authorList>
            <person name="Kawai M."/>
            <person name="Futagami T."/>
            <person name="Toyoda A."/>
            <person name="Takaki Y."/>
            <person name="Nishi S."/>
            <person name="Hori S."/>
            <person name="Arai W."/>
            <person name="Tsubouchi T."/>
            <person name="Morono Y."/>
            <person name="Uchiyama I."/>
            <person name="Ito T."/>
            <person name="Fujiyama A."/>
            <person name="Inagaki F."/>
            <person name="Takami H."/>
        </authorList>
    </citation>
    <scope>NUCLEOTIDE SEQUENCE</scope>
    <source>
        <strain evidence="2">Expedition CK06-06</strain>
    </source>
</reference>
<feature type="compositionally biased region" description="Low complexity" evidence="1">
    <location>
        <begin position="53"/>
        <end position="63"/>
    </location>
</feature>
<protein>
    <submittedName>
        <fullName evidence="2">Uncharacterized protein</fullName>
    </submittedName>
</protein>
<dbReference type="AlphaFoldDB" id="X0SZV6"/>
<proteinExistence type="predicted"/>
<gene>
    <name evidence="2" type="ORF">S01H1_06377</name>
</gene>
<dbReference type="PROSITE" id="PS51257">
    <property type="entry name" value="PROKAR_LIPOPROTEIN"/>
    <property type="match status" value="1"/>
</dbReference>
<feature type="compositionally biased region" description="Basic and acidic residues" evidence="1">
    <location>
        <begin position="136"/>
        <end position="145"/>
    </location>
</feature>
<organism evidence="2">
    <name type="scientific">marine sediment metagenome</name>
    <dbReference type="NCBI Taxonomy" id="412755"/>
    <lineage>
        <taxon>unclassified sequences</taxon>
        <taxon>metagenomes</taxon>
        <taxon>ecological metagenomes</taxon>
    </lineage>
</organism>
<sequence>MARGFCAAILISVAVAFVAGCALSKPVVIPPKEKAQFYSVELEFKLIRTEPAAPASEAVPVQPTEEAPPSEAPLDDSGDDEAMPLIEPPAPDSDSDVEPAEEHETTPDEAEPEEDETEPEPAPEENTETAPMPEPAKPEETRPATKETVVYAVQQTLKVGNKIDIKRVEIVKFMEEISDVMVEIEGNMMFAIEGKTKQIPGTDDFELSILLTFKDERMKLNFSCEASTILSTLNDSEQVIATVGDLKLVLICRNLKKIEYEK</sequence>